<evidence type="ECO:0000256" key="2">
    <source>
        <dbReference type="ARBA" id="ARBA00022723"/>
    </source>
</evidence>
<protein>
    <submittedName>
        <fullName evidence="9">Uracil-DNA glycosylase</fullName>
    </submittedName>
</protein>
<evidence type="ECO:0000259" key="8">
    <source>
        <dbReference type="SMART" id="SM00986"/>
    </source>
</evidence>
<dbReference type="AlphaFoldDB" id="A0A8E2QCA4"/>
<dbReference type="PANTHER" id="PTHR33693:SF1">
    <property type="entry name" value="TYPE-4 URACIL-DNA GLYCOSYLASE"/>
    <property type="match status" value="1"/>
</dbReference>
<comment type="caution">
    <text evidence="9">The sequence shown here is derived from an EMBL/GenBank/DDBJ whole genome shotgun (WGS) entry which is preliminary data.</text>
</comment>
<dbReference type="GO" id="GO:0006281">
    <property type="term" value="P:DNA repair"/>
    <property type="evidence" value="ECO:0007669"/>
    <property type="project" value="UniProtKB-KW"/>
</dbReference>
<dbReference type="GO" id="GO:0051539">
    <property type="term" value="F:4 iron, 4 sulfur cluster binding"/>
    <property type="evidence" value="ECO:0007669"/>
    <property type="project" value="UniProtKB-KW"/>
</dbReference>
<evidence type="ECO:0000313" key="9">
    <source>
        <dbReference type="EMBL" id="PNF75892.1"/>
    </source>
</evidence>
<keyword evidence="3" id="KW-0227">DNA damage</keyword>
<feature type="domain" description="Uracil-DNA glycosylase-like" evidence="8">
    <location>
        <begin position="37"/>
        <end position="221"/>
    </location>
</feature>
<sequence length="228" mass="25942">MLDARRREAFRRLAADTAGIDVEVYRQLGKDPLEPILGLGEAAAPLCFFGRDPGREEVRHGAPFVGASGQSVRRALHRQLYGTEPADFDAALAVGRGFFWLGTVPYKPQGNRAWSMAVKRRFQPLLRELLLSEWRGRHIVTFGREAFLWFGIDQPRAVRERLEAFWRRDDRFSASIDVRLHDEHGALREFVLHPLPHPSPLNQLWFKRFPALLQARLAALAIDAPTAS</sequence>
<dbReference type="RefSeq" id="WP_102829146.1">
    <property type="nucleotide sequence ID" value="NZ_CP065721.1"/>
</dbReference>
<dbReference type="InterPro" id="IPR005122">
    <property type="entry name" value="Uracil-DNA_glycosylase-like"/>
</dbReference>
<dbReference type="PANTHER" id="PTHR33693">
    <property type="entry name" value="TYPE-5 URACIL-DNA GLYCOSYLASE"/>
    <property type="match status" value="1"/>
</dbReference>
<dbReference type="SUPFAM" id="SSF52141">
    <property type="entry name" value="Uracil-DNA glycosylase-like"/>
    <property type="match status" value="1"/>
</dbReference>
<keyword evidence="4" id="KW-0378">Hydrolase</keyword>
<keyword evidence="7" id="KW-0234">DNA repair</keyword>
<keyword evidence="1" id="KW-0004">4Fe-4S</keyword>
<keyword evidence="5" id="KW-0408">Iron</keyword>
<organism evidence="9 10">
    <name type="scientific">Stutzerimonas degradans</name>
    <dbReference type="NCBI Taxonomy" id="2968968"/>
    <lineage>
        <taxon>Bacteria</taxon>
        <taxon>Pseudomonadati</taxon>
        <taxon>Pseudomonadota</taxon>
        <taxon>Gammaproteobacteria</taxon>
        <taxon>Pseudomonadales</taxon>
        <taxon>Pseudomonadaceae</taxon>
        <taxon>Stutzerimonas</taxon>
    </lineage>
</organism>
<dbReference type="GO" id="GO:0097506">
    <property type="term" value="F:deaminated base DNA N-glycosylase activity"/>
    <property type="evidence" value="ECO:0007669"/>
    <property type="project" value="UniProtKB-ARBA"/>
</dbReference>
<dbReference type="Gene3D" id="3.40.470.10">
    <property type="entry name" value="Uracil-DNA glycosylase-like domain"/>
    <property type="match status" value="1"/>
</dbReference>
<proteinExistence type="predicted"/>
<evidence type="ECO:0000256" key="3">
    <source>
        <dbReference type="ARBA" id="ARBA00022763"/>
    </source>
</evidence>
<keyword evidence="2" id="KW-0479">Metal-binding</keyword>
<evidence type="ECO:0000313" key="10">
    <source>
        <dbReference type="Proteomes" id="UP000235881"/>
    </source>
</evidence>
<accession>A0A8E2QCA4</accession>
<evidence type="ECO:0000256" key="1">
    <source>
        <dbReference type="ARBA" id="ARBA00022485"/>
    </source>
</evidence>
<dbReference type="EMBL" id="POUK01000005">
    <property type="protein sequence ID" value="PNF75892.1"/>
    <property type="molecule type" value="Genomic_DNA"/>
</dbReference>
<dbReference type="SMART" id="SM00987">
    <property type="entry name" value="UreE_C"/>
    <property type="match status" value="1"/>
</dbReference>
<dbReference type="GO" id="GO:0046872">
    <property type="term" value="F:metal ion binding"/>
    <property type="evidence" value="ECO:0007669"/>
    <property type="project" value="UniProtKB-KW"/>
</dbReference>
<evidence type="ECO:0000256" key="4">
    <source>
        <dbReference type="ARBA" id="ARBA00022801"/>
    </source>
</evidence>
<gene>
    <name evidence="9" type="ORF">CXK95_14965</name>
</gene>
<keyword evidence="6" id="KW-0411">Iron-sulfur</keyword>
<dbReference type="SMART" id="SM00986">
    <property type="entry name" value="UDG"/>
    <property type="match status" value="1"/>
</dbReference>
<keyword evidence="10" id="KW-1185">Reference proteome</keyword>
<dbReference type="InterPro" id="IPR036895">
    <property type="entry name" value="Uracil-DNA_glycosylase-like_sf"/>
</dbReference>
<dbReference type="InterPro" id="IPR051536">
    <property type="entry name" value="UDG_Type-4/5"/>
</dbReference>
<name>A0A8E2QCA4_9GAMM</name>
<reference evidence="9 10" key="1">
    <citation type="submission" date="2018-01" db="EMBL/GenBank/DDBJ databases">
        <title>Denitrification phenotypes of diverse strains of Pseudomonas stutzeri.</title>
        <authorList>
            <person name="Milligan D.A."/>
            <person name="Bergaust L."/>
            <person name="Bakken L.R."/>
            <person name="Frostegard A."/>
        </authorList>
    </citation>
    <scope>NUCLEOTIDE SEQUENCE [LARGE SCALE GENOMIC DNA]</scope>
    <source>
        <strain evidence="9 10">DSM 50238</strain>
    </source>
</reference>
<dbReference type="Pfam" id="PF03167">
    <property type="entry name" value="UDG"/>
    <property type="match status" value="1"/>
</dbReference>
<evidence type="ECO:0000256" key="7">
    <source>
        <dbReference type="ARBA" id="ARBA00023204"/>
    </source>
</evidence>
<evidence type="ECO:0000256" key="6">
    <source>
        <dbReference type="ARBA" id="ARBA00023014"/>
    </source>
</evidence>
<evidence type="ECO:0000256" key="5">
    <source>
        <dbReference type="ARBA" id="ARBA00023004"/>
    </source>
</evidence>
<dbReference type="Proteomes" id="UP000235881">
    <property type="component" value="Unassembled WGS sequence"/>
</dbReference>